<keyword evidence="9" id="KW-1185">Reference proteome</keyword>
<dbReference type="PaxDb" id="2903-EOD41914"/>
<dbReference type="RefSeq" id="XP_005794343.1">
    <property type="nucleotide sequence ID" value="XM_005794286.1"/>
</dbReference>
<keyword evidence="5" id="KW-0560">Oxidoreductase</keyword>
<evidence type="ECO:0000256" key="4">
    <source>
        <dbReference type="ARBA" id="ARBA00022964"/>
    </source>
</evidence>
<comment type="similarity">
    <text evidence="2">Belongs to the TfdA dioxygenase family.</text>
</comment>
<name>A0A0D3L1M9_EMIH1</name>
<dbReference type="GeneID" id="17287184"/>
<dbReference type="SUPFAM" id="SSF51197">
    <property type="entry name" value="Clavaminate synthase-like"/>
    <property type="match status" value="1"/>
</dbReference>
<dbReference type="InterPro" id="IPR042098">
    <property type="entry name" value="TauD-like_sf"/>
</dbReference>
<reference evidence="9" key="1">
    <citation type="journal article" date="2013" name="Nature">
        <title>Pan genome of the phytoplankton Emiliania underpins its global distribution.</title>
        <authorList>
            <person name="Read B.A."/>
            <person name="Kegel J."/>
            <person name="Klute M.J."/>
            <person name="Kuo A."/>
            <person name="Lefebvre S.C."/>
            <person name="Maumus F."/>
            <person name="Mayer C."/>
            <person name="Miller J."/>
            <person name="Monier A."/>
            <person name="Salamov A."/>
            <person name="Young J."/>
            <person name="Aguilar M."/>
            <person name="Claverie J.M."/>
            <person name="Frickenhaus S."/>
            <person name="Gonzalez K."/>
            <person name="Herman E.K."/>
            <person name="Lin Y.C."/>
            <person name="Napier J."/>
            <person name="Ogata H."/>
            <person name="Sarno A.F."/>
            <person name="Shmutz J."/>
            <person name="Schroeder D."/>
            <person name="de Vargas C."/>
            <person name="Verret F."/>
            <person name="von Dassow P."/>
            <person name="Valentin K."/>
            <person name="Van de Peer Y."/>
            <person name="Wheeler G."/>
            <person name="Dacks J.B."/>
            <person name="Delwiche C.F."/>
            <person name="Dyhrman S.T."/>
            <person name="Glockner G."/>
            <person name="John U."/>
            <person name="Richards T."/>
            <person name="Worden A.Z."/>
            <person name="Zhang X."/>
            <person name="Grigoriev I.V."/>
            <person name="Allen A.E."/>
            <person name="Bidle K."/>
            <person name="Borodovsky M."/>
            <person name="Bowler C."/>
            <person name="Brownlee C."/>
            <person name="Cock J.M."/>
            <person name="Elias M."/>
            <person name="Gladyshev V.N."/>
            <person name="Groth M."/>
            <person name="Guda C."/>
            <person name="Hadaegh A."/>
            <person name="Iglesias-Rodriguez M.D."/>
            <person name="Jenkins J."/>
            <person name="Jones B.M."/>
            <person name="Lawson T."/>
            <person name="Leese F."/>
            <person name="Lindquist E."/>
            <person name="Lobanov A."/>
            <person name="Lomsadze A."/>
            <person name="Malik S.B."/>
            <person name="Marsh M.E."/>
            <person name="Mackinder L."/>
            <person name="Mock T."/>
            <person name="Mueller-Roeber B."/>
            <person name="Pagarete A."/>
            <person name="Parker M."/>
            <person name="Probert I."/>
            <person name="Quesneville H."/>
            <person name="Raines C."/>
            <person name="Rensing S.A."/>
            <person name="Riano-Pachon D.M."/>
            <person name="Richier S."/>
            <person name="Rokitta S."/>
            <person name="Shiraiwa Y."/>
            <person name="Soanes D.M."/>
            <person name="van der Giezen M."/>
            <person name="Wahlund T.M."/>
            <person name="Williams B."/>
            <person name="Wilson W."/>
            <person name="Wolfe G."/>
            <person name="Wurch L.L."/>
        </authorList>
    </citation>
    <scope>NUCLEOTIDE SEQUENCE</scope>
</reference>
<comment type="cofactor">
    <cofactor evidence="1">
        <name>Fe(2+)</name>
        <dbReference type="ChEBI" id="CHEBI:29033"/>
    </cofactor>
</comment>
<dbReference type="HOGENOM" id="CLU_975184_0_0_1"/>
<evidence type="ECO:0000259" key="7">
    <source>
        <dbReference type="Pfam" id="PF02668"/>
    </source>
</evidence>
<keyword evidence="3" id="KW-0479">Metal-binding</keyword>
<dbReference type="InterPro" id="IPR003819">
    <property type="entry name" value="TauD/TfdA-like"/>
</dbReference>
<dbReference type="AlphaFoldDB" id="A0A0D3L1M9"/>
<dbReference type="GO" id="GO:0051213">
    <property type="term" value="F:dioxygenase activity"/>
    <property type="evidence" value="ECO:0007669"/>
    <property type="project" value="UniProtKB-KW"/>
</dbReference>
<dbReference type="KEGG" id="ehx:EMIHUDRAFT_431865"/>
<dbReference type="EnsemblProtists" id="EOD41914">
    <property type="protein sequence ID" value="EOD41914"/>
    <property type="gene ID" value="EMIHUDRAFT_431865"/>
</dbReference>
<organism evidence="8 9">
    <name type="scientific">Emiliania huxleyi (strain CCMP1516)</name>
    <dbReference type="NCBI Taxonomy" id="280463"/>
    <lineage>
        <taxon>Eukaryota</taxon>
        <taxon>Haptista</taxon>
        <taxon>Haptophyta</taxon>
        <taxon>Prymnesiophyceae</taxon>
        <taxon>Isochrysidales</taxon>
        <taxon>Noelaerhabdaceae</taxon>
        <taxon>Emiliania</taxon>
    </lineage>
</organism>
<evidence type="ECO:0000256" key="6">
    <source>
        <dbReference type="ARBA" id="ARBA00023004"/>
    </source>
</evidence>
<evidence type="ECO:0000256" key="2">
    <source>
        <dbReference type="ARBA" id="ARBA00005896"/>
    </source>
</evidence>
<evidence type="ECO:0000256" key="1">
    <source>
        <dbReference type="ARBA" id="ARBA00001954"/>
    </source>
</evidence>
<proteinExistence type="inferred from homology"/>
<dbReference type="PANTHER" id="PTHR43779:SF2">
    <property type="entry name" value="ALPHA-KETOGLUTARATE-DEPENDENT XANTHINE DIOXYGENASE XAN1"/>
    <property type="match status" value="1"/>
</dbReference>
<evidence type="ECO:0000313" key="8">
    <source>
        <dbReference type="EnsemblProtists" id="EOD41914"/>
    </source>
</evidence>
<dbReference type="Gene3D" id="3.60.130.10">
    <property type="entry name" value="Clavaminate synthase-like"/>
    <property type="match status" value="1"/>
</dbReference>
<reference evidence="8" key="2">
    <citation type="submission" date="2024-10" db="UniProtKB">
        <authorList>
            <consortium name="EnsemblProtists"/>
        </authorList>
    </citation>
    <scope>IDENTIFICATION</scope>
</reference>
<feature type="domain" description="TauD/TfdA-like" evidence="7">
    <location>
        <begin position="73"/>
        <end position="265"/>
    </location>
</feature>
<sequence>MHRVARVWSQSQASWARPARIRIFLRQPATATATQRVPREFAVPEVDAFAKDALFGESQIISTKFLGQSVLASPLHPTFGVRIDGCRLAELMHDPPALATTLRQLLQSQKMVVFSGQSELEPEAHVALCKLLGGSAGLDDTFSSNHAAGLSEEEGGHWPGDGGGGGLALRPTANAYEALPPAVWPISNQPDRGTVNAGDGGFHCDGAWFGDHFRYMSFLCRSQLSHGGGHTFFASSEALLRALGPEERHFLAGVLVEYTDRMVYPGGNSINPSGGRPTVIPLVSES</sequence>
<keyword evidence="6" id="KW-0408">Iron</keyword>
<protein>
    <recommendedName>
        <fullName evidence="7">TauD/TfdA-like domain-containing protein</fullName>
    </recommendedName>
</protein>
<dbReference type="GO" id="GO:0046872">
    <property type="term" value="F:metal ion binding"/>
    <property type="evidence" value="ECO:0007669"/>
    <property type="project" value="UniProtKB-KW"/>
</dbReference>
<evidence type="ECO:0000256" key="5">
    <source>
        <dbReference type="ARBA" id="ARBA00023002"/>
    </source>
</evidence>
<dbReference type="InterPro" id="IPR051178">
    <property type="entry name" value="TfdA_dioxygenase"/>
</dbReference>
<evidence type="ECO:0000256" key="3">
    <source>
        <dbReference type="ARBA" id="ARBA00022723"/>
    </source>
</evidence>
<evidence type="ECO:0000313" key="9">
    <source>
        <dbReference type="Proteomes" id="UP000013827"/>
    </source>
</evidence>
<keyword evidence="4" id="KW-0223">Dioxygenase</keyword>
<dbReference type="PANTHER" id="PTHR43779">
    <property type="entry name" value="DIOXYGENASE RV0097-RELATED"/>
    <property type="match status" value="1"/>
</dbReference>
<accession>A0A0D3L1M9</accession>
<dbReference type="Proteomes" id="UP000013827">
    <property type="component" value="Unassembled WGS sequence"/>
</dbReference>
<dbReference type="Pfam" id="PF02668">
    <property type="entry name" value="TauD"/>
    <property type="match status" value="1"/>
</dbReference>